<reference evidence="1 2" key="1">
    <citation type="submission" date="2020-05" db="EMBL/GenBank/DDBJ databases">
        <title>Genomic Encyclopedia of Type Strains, Phase III (KMG-III): the genomes of soil and plant-associated and newly described type strains.</title>
        <authorList>
            <person name="Whitman W."/>
        </authorList>
    </citation>
    <scope>NUCLEOTIDE SEQUENCE [LARGE SCALE GENOMIC DNA]</scope>
    <source>
        <strain evidence="1 2">KCTC 19046</strain>
    </source>
</reference>
<dbReference type="EMBL" id="JABEZU010000003">
    <property type="protein sequence ID" value="NOV98194.1"/>
    <property type="molecule type" value="Genomic_DNA"/>
</dbReference>
<name>A0ABX2A5Y2_9MICO</name>
<protein>
    <submittedName>
        <fullName evidence="1">Uncharacterized protein</fullName>
    </submittedName>
</protein>
<organism evidence="1 2">
    <name type="scientific">Isoptericola halotolerans</name>
    <dbReference type="NCBI Taxonomy" id="300560"/>
    <lineage>
        <taxon>Bacteria</taxon>
        <taxon>Bacillati</taxon>
        <taxon>Actinomycetota</taxon>
        <taxon>Actinomycetes</taxon>
        <taxon>Micrococcales</taxon>
        <taxon>Promicromonosporaceae</taxon>
        <taxon>Isoptericola</taxon>
    </lineage>
</organism>
<dbReference type="Proteomes" id="UP000757540">
    <property type="component" value="Unassembled WGS sequence"/>
</dbReference>
<evidence type="ECO:0000313" key="2">
    <source>
        <dbReference type="Proteomes" id="UP000757540"/>
    </source>
</evidence>
<gene>
    <name evidence="1" type="ORF">HDG69_002779</name>
</gene>
<dbReference type="RefSeq" id="WP_171784406.1">
    <property type="nucleotide sequence ID" value="NZ_BAAAML010000012.1"/>
</dbReference>
<evidence type="ECO:0000313" key="1">
    <source>
        <dbReference type="EMBL" id="NOV98194.1"/>
    </source>
</evidence>
<sequence length="89" mass="9333">MAVPRFEGQSDAEAAVMAIWATVGVAMDVAAGRALDPNSYPLVPLGRDAAASHFIRKTLGDLLELGYCPEGWEKAFMGPLPGDPSWGGS</sequence>
<comment type="caution">
    <text evidence="1">The sequence shown here is derived from an EMBL/GenBank/DDBJ whole genome shotgun (WGS) entry which is preliminary data.</text>
</comment>
<accession>A0ABX2A5Y2</accession>
<proteinExistence type="predicted"/>
<keyword evidence="2" id="KW-1185">Reference proteome</keyword>